<gene>
    <name evidence="1" type="ORF">PS685_04602</name>
</gene>
<dbReference type="EMBL" id="CABVHO010000103">
    <property type="protein sequence ID" value="VVN64326.1"/>
    <property type="molecule type" value="Genomic_DNA"/>
</dbReference>
<accession>A0A5E6ZE57</accession>
<organism evidence="1 2">
    <name type="scientific">Pseudomonas fluorescens</name>
    <dbReference type="NCBI Taxonomy" id="294"/>
    <lineage>
        <taxon>Bacteria</taxon>
        <taxon>Pseudomonadati</taxon>
        <taxon>Pseudomonadota</taxon>
        <taxon>Gammaproteobacteria</taxon>
        <taxon>Pseudomonadales</taxon>
        <taxon>Pseudomonadaceae</taxon>
        <taxon>Pseudomonas</taxon>
    </lineage>
</organism>
<evidence type="ECO:0000313" key="1">
    <source>
        <dbReference type="EMBL" id="VVN64326.1"/>
    </source>
</evidence>
<name>A0A5E6ZE57_PSEFL</name>
<reference evidence="1 2" key="1">
    <citation type="submission" date="2019-09" db="EMBL/GenBank/DDBJ databases">
        <authorList>
            <person name="Chandra G."/>
            <person name="Truman W A."/>
        </authorList>
    </citation>
    <scope>NUCLEOTIDE SEQUENCE [LARGE SCALE GENOMIC DNA]</scope>
    <source>
        <strain evidence="1">PS685</strain>
    </source>
</reference>
<protein>
    <submittedName>
        <fullName evidence="1">Uncharacterized protein</fullName>
    </submittedName>
</protein>
<proteinExistence type="predicted"/>
<dbReference type="Proteomes" id="UP000326437">
    <property type="component" value="Unassembled WGS sequence"/>
</dbReference>
<sequence>MQDYCDLKGRVTDFFPRYLARLDVLFEEVALDFARVGELTG</sequence>
<dbReference type="AlphaFoldDB" id="A0A5E6ZE57"/>
<evidence type="ECO:0000313" key="2">
    <source>
        <dbReference type="Proteomes" id="UP000326437"/>
    </source>
</evidence>